<sequence length="326" mass="37588">MREKHKLSGYFLILEEKSNKYNNYVVCQDCIRVLGREAAMKQKFTNTKRACAKHLENCPHWAERHTPEQTLEIIQKAMDYGSKKLYKRQRIVESEVEENLQLKSLSITPSSHGSSNLNNFFYKTSRTNSISSSISEISFQSFGPLDNYAYREVRPEQIEIFERLLLNVTVACGFSFRWIDNPAVVELFKWLNPMLELPDRKQLGGRILKKTTKSLSETILNDAINDDLGIMLAFDGWKNVASQNLLGSVLFTSENNMIIWKVEDISGKRCTGDIIIDETKKSFEELEKQKIKINGLITDSASENAAARKRLRLQYRDKLFLPCFAH</sequence>
<protein>
    <submittedName>
        <fullName evidence="1">Uncharacterized protein</fullName>
    </submittedName>
</protein>
<dbReference type="Proteomes" id="UP000018888">
    <property type="component" value="Unassembled WGS sequence"/>
</dbReference>
<dbReference type="AlphaFoldDB" id="A0A2P4P2P6"/>
<reference evidence="1 2" key="2">
    <citation type="journal article" date="2018" name="New Phytol.">
        <title>High intraspecific genome diversity in the model arbuscular mycorrhizal symbiont Rhizophagus irregularis.</title>
        <authorList>
            <person name="Chen E.C.H."/>
            <person name="Morin E."/>
            <person name="Beaudet D."/>
            <person name="Noel J."/>
            <person name="Yildirir G."/>
            <person name="Ndikumana S."/>
            <person name="Charron P."/>
            <person name="St-Onge C."/>
            <person name="Giorgi J."/>
            <person name="Kruger M."/>
            <person name="Marton T."/>
            <person name="Ropars J."/>
            <person name="Grigoriev I.V."/>
            <person name="Hainaut M."/>
            <person name="Henrissat B."/>
            <person name="Roux C."/>
            <person name="Martin F."/>
            <person name="Corradi N."/>
        </authorList>
    </citation>
    <scope>NUCLEOTIDE SEQUENCE [LARGE SCALE GENOMIC DNA]</scope>
    <source>
        <strain evidence="1 2">DAOM 197198</strain>
    </source>
</reference>
<dbReference type="VEuPathDB" id="FungiDB:RhiirFUN_015592"/>
<proteinExistence type="predicted"/>
<comment type="caution">
    <text evidence="1">The sequence shown here is derived from an EMBL/GenBank/DDBJ whole genome shotgun (WGS) entry which is preliminary data.</text>
</comment>
<keyword evidence="2" id="KW-1185">Reference proteome</keyword>
<name>A0A2P4P2P6_RHIID</name>
<feature type="non-terminal residue" evidence="1">
    <location>
        <position position="326"/>
    </location>
</feature>
<accession>A0A2P4P2P6</accession>
<dbReference type="EMBL" id="AUPC02000438">
    <property type="protein sequence ID" value="POG59652.1"/>
    <property type="molecule type" value="Genomic_DNA"/>
</dbReference>
<evidence type="ECO:0000313" key="1">
    <source>
        <dbReference type="EMBL" id="POG59652.1"/>
    </source>
</evidence>
<gene>
    <name evidence="1" type="ORF">GLOIN_2v1884899</name>
</gene>
<reference evidence="1 2" key="1">
    <citation type="journal article" date="2013" name="Proc. Natl. Acad. Sci. U.S.A.">
        <title>Genome of an arbuscular mycorrhizal fungus provides insight into the oldest plant symbiosis.</title>
        <authorList>
            <person name="Tisserant E."/>
            <person name="Malbreil M."/>
            <person name="Kuo A."/>
            <person name="Kohler A."/>
            <person name="Symeonidi A."/>
            <person name="Balestrini R."/>
            <person name="Charron P."/>
            <person name="Duensing N."/>
            <person name="Frei Dit Frey N."/>
            <person name="Gianinazzi-Pearson V."/>
            <person name="Gilbert L.B."/>
            <person name="Handa Y."/>
            <person name="Herr J.R."/>
            <person name="Hijri M."/>
            <person name="Koul R."/>
            <person name="Kawaguchi M."/>
            <person name="Krajinski F."/>
            <person name="Lammers P.J."/>
            <person name="Masclaux F.G."/>
            <person name="Murat C."/>
            <person name="Morin E."/>
            <person name="Ndikumana S."/>
            <person name="Pagni M."/>
            <person name="Petitpierre D."/>
            <person name="Requena N."/>
            <person name="Rosikiewicz P."/>
            <person name="Riley R."/>
            <person name="Saito K."/>
            <person name="San Clemente H."/>
            <person name="Shapiro H."/>
            <person name="van Tuinen D."/>
            <person name="Becard G."/>
            <person name="Bonfante P."/>
            <person name="Paszkowski U."/>
            <person name="Shachar-Hill Y.Y."/>
            <person name="Tuskan G.A."/>
            <person name="Young P.W."/>
            <person name="Sanders I.R."/>
            <person name="Henrissat B."/>
            <person name="Rensing S.A."/>
            <person name="Grigoriev I.V."/>
            <person name="Corradi N."/>
            <person name="Roux C."/>
            <person name="Martin F."/>
        </authorList>
    </citation>
    <scope>NUCLEOTIDE SEQUENCE [LARGE SCALE GENOMIC DNA]</scope>
    <source>
        <strain evidence="1 2">DAOM 197198</strain>
    </source>
</reference>
<evidence type="ECO:0000313" key="2">
    <source>
        <dbReference type="Proteomes" id="UP000018888"/>
    </source>
</evidence>
<organism evidence="1 2">
    <name type="scientific">Rhizophagus irregularis (strain DAOM 181602 / DAOM 197198 / MUCL 43194)</name>
    <name type="common">Arbuscular mycorrhizal fungus</name>
    <name type="synonym">Glomus intraradices</name>
    <dbReference type="NCBI Taxonomy" id="747089"/>
    <lineage>
        <taxon>Eukaryota</taxon>
        <taxon>Fungi</taxon>
        <taxon>Fungi incertae sedis</taxon>
        <taxon>Mucoromycota</taxon>
        <taxon>Glomeromycotina</taxon>
        <taxon>Glomeromycetes</taxon>
        <taxon>Glomerales</taxon>
        <taxon>Glomeraceae</taxon>
        <taxon>Rhizophagus</taxon>
    </lineage>
</organism>